<sequence length="300" mass="35878">MKKIIAHKGGAYLYPENSRDAILQSYDDFTCDGTEIDVRMTKDRVLVIMHDIDTFRSGDKLKLIRNHTYDELKNILVRPHRIDWYLQYYENLTSRDSIHDRYNLQLLSSVKHKRSNLITLKEALMMLPQNHELVVEYKGANEDYDAYETYQRILFETIAPYSYKNVKVKGYDARIGMYLKKKLGNVAVGTLVNRKTITNIDYPFDFVSIQNRLLLKQKELYQKCVSYHNCSRDLYVWTLDRYQDFLSCSRFFEKYQTMPNIITNNPRVMYKLMRLHDIFGNQFEEQTKKVEMQKILKYPM</sequence>
<dbReference type="Pfam" id="PF03009">
    <property type="entry name" value="GDPD"/>
    <property type="match status" value="1"/>
</dbReference>
<evidence type="ECO:0000313" key="2">
    <source>
        <dbReference type="EMBL" id="HIU22882.1"/>
    </source>
</evidence>
<proteinExistence type="predicted"/>
<comment type="caution">
    <text evidence="2">The sequence shown here is derived from an EMBL/GenBank/DDBJ whole genome shotgun (WGS) entry which is preliminary data.</text>
</comment>
<dbReference type="InterPro" id="IPR017946">
    <property type="entry name" value="PLC-like_Pdiesterase_TIM-brl"/>
</dbReference>
<feature type="domain" description="GP-PDE" evidence="1">
    <location>
        <begin position="2"/>
        <end position="273"/>
    </location>
</feature>
<reference evidence="2" key="1">
    <citation type="submission" date="2020-10" db="EMBL/GenBank/DDBJ databases">
        <authorList>
            <person name="Gilroy R."/>
        </authorList>
    </citation>
    <scope>NUCLEOTIDE SEQUENCE</scope>
    <source>
        <strain evidence="2">CHK197-8231</strain>
    </source>
</reference>
<protein>
    <recommendedName>
        <fullName evidence="1">GP-PDE domain-containing protein</fullName>
    </recommendedName>
</protein>
<dbReference type="PANTHER" id="PTHR46211:SF14">
    <property type="entry name" value="GLYCEROPHOSPHODIESTER PHOSPHODIESTERASE"/>
    <property type="match status" value="1"/>
</dbReference>
<dbReference type="AlphaFoldDB" id="A0A9D1L4B2"/>
<dbReference type="Gene3D" id="3.20.20.190">
    <property type="entry name" value="Phosphatidylinositol (PI) phosphodiesterase"/>
    <property type="match status" value="1"/>
</dbReference>
<organism evidence="2 3">
    <name type="scientific">Candidatus Fimihabitans intestinipullorum</name>
    <dbReference type="NCBI Taxonomy" id="2840820"/>
    <lineage>
        <taxon>Bacteria</taxon>
        <taxon>Bacillati</taxon>
        <taxon>Mycoplasmatota</taxon>
        <taxon>Mycoplasmatota incertae sedis</taxon>
        <taxon>Candidatus Fimihabitans</taxon>
    </lineage>
</organism>
<dbReference type="EMBL" id="DVML01000025">
    <property type="protein sequence ID" value="HIU22882.1"/>
    <property type="molecule type" value="Genomic_DNA"/>
</dbReference>
<gene>
    <name evidence="2" type="ORF">IAD49_04805</name>
</gene>
<accession>A0A9D1L4B2</accession>
<dbReference type="SUPFAM" id="SSF51695">
    <property type="entry name" value="PLC-like phosphodiesterases"/>
    <property type="match status" value="1"/>
</dbReference>
<dbReference type="InterPro" id="IPR030395">
    <property type="entry name" value="GP_PDE_dom"/>
</dbReference>
<evidence type="ECO:0000313" key="3">
    <source>
        <dbReference type="Proteomes" id="UP000824087"/>
    </source>
</evidence>
<evidence type="ECO:0000259" key="1">
    <source>
        <dbReference type="PROSITE" id="PS51704"/>
    </source>
</evidence>
<dbReference type="PANTHER" id="PTHR46211">
    <property type="entry name" value="GLYCEROPHOSPHORYL DIESTER PHOSPHODIESTERASE"/>
    <property type="match status" value="1"/>
</dbReference>
<dbReference type="GO" id="GO:0006629">
    <property type="term" value="P:lipid metabolic process"/>
    <property type="evidence" value="ECO:0007669"/>
    <property type="project" value="InterPro"/>
</dbReference>
<reference evidence="2" key="2">
    <citation type="journal article" date="2021" name="PeerJ">
        <title>Extensive microbial diversity within the chicken gut microbiome revealed by metagenomics and culture.</title>
        <authorList>
            <person name="Gilroy R."/>
            <person name="Ravi A."/>
            <person name="Getino M."/>
            <person name="Pursley I."/>
            <person name="Horton D.L."/>
            <person name="Alikhan N.F."/>
            <person name="Baker D."/>
            <person name="Gharbi K."/>
            <person name="Hall N."/>
            <person name="Watson M."/>
            <person name="Adriaenssens E.M."/>
            <person name="Foster-Nyarko E."/>
            <person name="Jarju S."/>
            <person name="Secka A."/>
            <person name="Antonio M."/>
            <person name="Oren A."/>
            <person name="Chaudhuri R.R."/>
            <person name="La Ragione R."/>
            <person name="Hildebrand F."/>
            <person name="Pallen M.J."/>
        </authorList>
    </citation>
    <scope>NUCLEOTIDE SEQUENCE</scope>
    <source>
        <strain evidence="2">CHK197-8231</strain>
    </source>
</reference>
<dbReference type="GO" id="GO:0008081">
    <property type="term" value="F:phosphoric diester hydrolase activity"/>
    <property type="evidence" value="ECO:0007669"/>
    <property type="project" value="InterPro"/>
</dbReference>
<name>A0A9D1L4B2_9BACT</name>
<dbReference type="PROSITE" id="PS51704">
    <property type="entry name" value="GP_PDE"/>
    <property type="match status" value="1"/>
</dbReference>
<dbReference type="Proteomes" id="UP000824087">
    <property type="component" value="Unassembled WGS sequence"/>
</dbReference>